<feature type="signal peptide" evidence="1">
    <location>
        <begin position="1"/>
        <end position="15"/>
    </location>
</feature>
<dbReference type="EMBL" id="MU072678">
    <property type="protein sequence ID" value="KAF5825531.1"/>
    <property type="molecule type" value="Genomic_DNA"/>
</dbReference>
<reference evidence="2" key="1">
    <citation type="submission" date="2017-08" db="EMBL/GenBank/DDBJ databases">
        <authorList>
            <person name="Polle J.E."/>
            <person name="Barry K."/>
            <person name="Cushman J."/>
            <person name="Schmutz J."/>
            <person name="Tran D."/>
            <person name="Hathwaick L.T."/>
            <person name="Yim W.C."/>
            <person name="Jenkins J."/>
            <person name="Mckie-Krisberg Z.M."/>
            <person name="Prochnik S."/>
            <person name="Lindquist E."/>
            <person name="Dockter R.B."/>
            <person name="Adam C."/>
            <person name="Molina H."/>
            <person name="Bunkerborg J."/>
            <person name="Jin E."/>
            <person name="Buchheim M."/>
            <person name="Magnuson J."/>
        </authorList>
    </citation>
    <scope>NUCLEOTIDE SEQUENCE</scope>
    <source>
        <strain evidence="2">CCAP 19/18</strain>
    </source>
</reference>
<evidence type="ECO:0008006" key="4">
    <source>
        <dbReference type="Google" id="ProtNLM"/>
    </source>
</evidence>
<gene>
    <name evidence="2" type="ORF">DUNSADRAFT_8962</name>
</gene>
<evidence type="ECO:0000313" key="2">
    <source>
        <dbReference type="EMBL" id="KAF5825531.1"/>
    </source>
</evidence>
<keyword evidence="1" id="KW-0732">Signal</keyword>
<evidence type="ECO:0000313" key="3">
    <source>
        <dbReference type="Proteomes" id="UP000815325"/>
    </source>
</evidence>
<protein>
    <recommendedName>
        <fullName evidence="4">Encoded protein</fullName>
    </recommendedName>
</protein>
<name>A0ABQ7FSK7_DUNSA</name>
<evidence type="ECO:0000256" key="1">
    <source>
        <dbReference type="SAM" id="SignalP"/>
    </source>
</evidence>
<accession>A0ABQ7FSK7</accession>
<proteinExistence type="predicted"/>
<keyword evidence="3" id="KW-1185">Reference proteome</keyword>
<feature type="chain" id="PRO_5047322761" description="Encoded protein" evidence="1">
    <location>
        <begin position="16"/>
        <end position="104"/>
    </location>
</feature>
<organism evidence="2 3">
    <name type="scientific">Dunaliella salina</name>
    <name type="common">Green alga</name>
    <name type="synonym">Protococcus salinus</name>
    <dbReference type="NCBI Taxonomy" id="3046"/>
    <lineage>
        <taxon>Eukaryota</taxon>
        <taxon>Viridiplantae</taxon>
        <taxon>Chlorophyta</taxon>
        <taxon>core chlorophytes</taxon>
        <taxon>Chlorophyceae</taxon>
        <taxon>CS clade</taxon>
        <taxon>Chlamydomonadales</taxon>
        <taxon>Dunaliellaceae</taxon>
        <taxon>Dunaliella</taxon>
    </lineage>
</organism>
<comment type="caution">
    <text evidence="2">The sequence shown here is derived from an EMBL/GenBank/DDBJ whole genome shotgun (WGS) entry which is preliminary data.</text>
</comment>
<dbReference type="Proteomes" id="UP000815325">
    <property type="component" value="Unassembled WGS sequence"/>
</dbReference>
<sequence length="104" mass="12276">MAMVLLILHFSYRWAMLRMHMHPEIRRFVSEPYHAVDKFRFFENHKGAWCDAMANPFMLPSLDSVNTEICEQSFKFYLLVSSLSSSQCSCCSIHSGTTRVFYFY</sequence>